<feature type="transmembrane region" description="Helical" evidence="6">
    <location>
        <begin position="304"/>
        <end position="326"/>
    </location>
</feature>
<dbReference type="InterPro" id="IPR017938">
    <property type="entry name" value="Riboflavin_synthase-like_b-brl"/>
</dbReference>
<reference evidence="9" key="1">
    <citation type="journal article" date="2023" name="Commun. Biol.">
        <title>Genome analysis of Parmales, the sister group of diatoms, reveals the evolutionary specialization of diatoms from phago-mixotrophs to photoautotrophs.</title>
        <authorList>
            <person name="Ban H."/>
            <person name="Sato S."/>
            <person name="Yoshikawa S."/>
            <person name="Yamada K."/>
            <person name="Nakamura Y."/>
            <person name="Ichinomiya M."/>
            <person name="Sato N."/>
            <person name="Blanc-Mathieu R."/>
            <person name="Endo H."/>
            <person name="Kuwata A."/>
            <person name="Ogata H."/>
        </authorList>
    </citation>
    <scope>NUCLEOTIDE SEQUENCE [LARGE SCALE GENOMIC DNA]</scope>
</reference>
<accession>A0A9W7GF02</accession>
<feature type="transmembrane region" description="Helical" evidence="6">
    <location>
        <begin position="426"/>
        <end position="450"/>
    </location>
</feature>
<evidence type="ECO:0000256" key="1">
    <source>
        <dbReference type="ARBA" id="ARBA00004141"/>
    </source>
</evidence>
<dbReference type="PRINTS" id="PR00410">
    <property type="entry name" value="PHEHYDRXLASE"/>
</dbReference>
<dbReference type="InterPro" id="IPR013121">
    <property type="entry name" value="Fe_red_NAD-bd_6"/>
</dbReference>
<feature type="transmembrane region" description="Helical" evidence="6">
    <location>
        <begin position="338"/>
        <end position="360"/>
    </location>
</feature>
<dbReference type="InterPro" id="IPR013112">
    <property type="entry name" value="FAD-bd_8"/>
</dbReference>
<dbReference type="GO" id="GO:0005886">
    <property type="term" value="C:plasma membrane"/>
    <property type="evidence" value="ECO:0007669"/>
    <property type="project" value="TreeGrafter"/>
</dbReference>
<dbReference type="OrthoDB" id="167398at2759"/>
<dbReference type="CDD" id="cd06186">
    <property type="entry name" value="NOX_Duox_like_FAD_NADP"/>
    <property type="match status" value="1"/>
</dbReference>
<dbReference type="Pfam" id="PF08022">
    <property type="entry name" value="FAD_binding_8"/>
    <property type="match status" value="1"/>
</dbReference>
<dbReference type="SFLD" id="SFLDG01168">
    <property type="entry name" value="Ferric_reductase_subgroup_(FRE"/>
    <property type="match status" value="1"/>
</dbReference>
<keyword evidence="3 6" id="KW-1133">Transmembrane helix</keyword>
<feature type="transmembrane region" description="Helical" evidence="6">
    <location>
        <begin position="173"/>
        <end position="195"/>
    </location>
</feature>
<dbReference type="AlphaFoldDB" id="A0A9W7GF02"/>
<keyword evidence="2 6" id="KW-0812">Transmembrane</keyword>
<evidence type="ECO:0000256" key="4">
    <source>
        <dbReference type="ARBA" id="ARBA00023002"/>
    </source>
</evidence>
<evidence type="ECO:0000313" key="9">
    <source>
        <dbReference type="Proteomes" id="UP001165065"/>
    </source>
</evidence>
<dbReference type="Pfam" id="PF08030">
    <property type="entry name" value="NAD_binding_6"/>
    <property type="match status" value="1"/>
</dbReference>
<dbReference type="Gene3D" id="2.40.30.10">
    <property type="entry name" value="Translation factors"/>
    <property type="match status" value="1"/>
</dbReference>
<feature type="transmembrane region" description="Helical" evidence="6">
    <location>
        <begin position="241"/>
        <end position="258"/>
    </location>
</feature>
<evidence type="ECO:0000256" key="2">
    <source>
        <dbReference type="ARBA" id="ARBA00022692"/>
    </source>
</evidence>
<dbReference type="InterPro" id="IPR017927">
    <property type="entry name" value="FAD-bd_FR_type"/>
</dbReference>
<dbReference type="SFLD" id="SFLDS00052">
    <property type="entry name" value="Ferric_Reductase_Domain"/>
    <property type="match status" value="1"/>
</dbReference>
<feature type="transmembrane region" description="Helical" evidence="6">
    <location>
        <begin position="396"/>
        <end position="414"/>
    </location>
</feature>
<evidence type="ECO:0000256" key="3">
    <source>
        <dbReference type="ARBA" id="ARBA00022989"/>
    </source>
</evidence>
<dbReference type="Proteomes" id="UP001165065">
    <property type="component" value="Unassembled WGS sequence"/>
</dbReference>
<dbReference type="SUPFAM" id="SSF63380">
    <property type="entry name" value="Riboflavin synthase domain-like"/>
    <property type="match status" value="1"/>
</dbReference>
<dbReference type="SUPFAM" id="SSF52343">
    <property type="entry name" value="Ferredoxin reductase-like, C-terminal NADP-linked domain"/>
    <property type="match status" value="1"/>
</dbReference>
<sequence>MNSVYVSGEGGPVPGRYTSNQLLALFFAGLVGPISALAVFDSLDQIVKGSLVQPAVKKVSTAFVFFASLAYFCVGYYQWGARDLLRCGFIYCTDKKEPSPDGSRGASITTGLVYCVTSLVLMAKSVQLSLVLFYRSESPPSSDSLSGGLVEEPLIRSYPSVPQTLATLQRAKFLMSALVLYLFFFFATTILPGAFSDFDDVSIATFIRTKITSAEGDGAWLKTFDVPLGSTFFAHVFPDTIIYYSTLISIALIGYFRVPRIASVPIVIFQVALFVIYWVQSHLWEGYAHDMTKSEAIARSTGQISVYIMSLLILPVSRTSPFHALLNVSWESVVQYHIYLGNLFLFLVSLHLVSWGILFVDLGFGLHDLYSLKWYYPNDGADKSQGPQSDNFTEPLVALNTYLLFISMGVLSIWKIRRRFFEVFYHAHMITFTSLTVAVFWHASSAWYYLAPSLTLYIYDRWARASNTKFGIGSTTVFKMSNSTVTRLRVEISGDNDAHVRSCPIKYLKQGSKFTASPGQYVLLQVPSISAIEWHPFTLSNISPLEIHVKANGARSFSCALANLPLEGVDVAITGPYGLGVRAPESSRALVLVGGGIGITPCISVLRGLLQNNTQGFNFIKLIWVVRESDTFAIFDDFLASTTDHRPFVEVELYSTRPLEDSNLTCNWPVNKGRPNLQERINTMIDDTHVFACGPGPLVESARSAAKSMGHTFHTETFEL</sequence>
<dbReference type="InterPro" id="IPR039261">
    <property type="entry name" value="FNR_nucleotide-bd"/>
</dbReference>
<dbReference type="InterPro" id="IPR013130">
    <property type="entry name" value="Fe3_Rdtase_TM_dom"/>
</dbReference>
<keyword evidence="4" id="KW-0560">Oxidoreductase</keyword>
<dbReference type="PROSITE" id="PS51384">
    <property type="entry name" value="FAD_FR"/>
    <property type="match status" value="1"/>
</dbReference>
<name>A0A9W7GF02_9STRA</name>
<evidence type="ECO:0000256" key="5">
    <source>
        <dbReference type="ARBA" id="ARBA00023136"/>
    </source>
</evidence>
<dbReference type="PANTHER" id="PTHR11972">
    <property type="entry name" value="NADPH OXIDASE"/>
    <property type="match status" value="1"/>
</dbReference>
<keyword evidence="9" id="KW-1185">Reference proteome</keyword>
<dbReference type="InterPro" id="IPR050369">
    <property type="entry name" value="RBOH/FRE"/>
</dbReference>
<proteinExistence type="predicted"/>
<comment type="subcellular location">
    <subcellularLocation>
        <location evidence="1">Membrane</location>
        <topology evidence="1">Multi-pass membrane protein</topology>
    </subcellularLocation>
</comment>
<dbReference type="GO" id="GO:0016491">
    <property type="term" value="F:oxidoreductase activity"/>
    <property type="evidence" value="ECO:0007669"/>
    <property type="project" value="UniProtKB-KW"/>
</dbReference>
<dbReference type="Gene3D" id="3.40.50.80">
    <property type="entry name" value="Nucleotide-binding domain of ferredoxin-NADP reductase (FNR) module"/>
    <property type="match status" value="1"/>
</dbReference>
<dbReference type="Pfam" id="PF01794">
    <property type="entry name" value="Ferric_reduct"/>
    <property type="match status" value="1"/>
</dbReference>
<evidence type="ECO:0000313" key="8">
    <source>
        <dbReference type="EMBL" id="GMI42104.1"/>
    </source>
</evidence>
<feature type="transmembrane region" description="Helical" evidence="6">
    <location>
        <begin position="22"/>
        <end position="40"/>
    </location>
</feature>
<dbReference type="EMBL" id="BRYA01000165">
    <property type="protein sequence ID" value="GMI42104.1"/>
    <property type="molecule type" value="Genomic_DNA"/>
</dbReference>
<evidence type="ECO:0000256" key="6">
    <source>
        <dbReference type="SAM" id="Phobius"/>
    </source>
</evidence>
<keyword evidence="5 6" id="KW-0472">Membrane</keyword>
<dbReference type="PANTHER" id="PTHR11972:SF69">
    <property type="entry name" value="FERRIC REDUCTION OXIDASE 6-RELATED"/>
    <property type="match status" value="1"/>
</dbReference>
<comment type="caution">
    <text evidence="8">The sequence shown here is derived from an EMBL/GenBank/DDBJ whole genome shotgun (WGS) entry which is preliminary data.</text>
</comment>
<feature type="transmembrane region" description="Helical" evidence="6">
    <location>
        <begin position="265"/>
        <end position="284"/>
    </location>
</feature>
<gene>
    <name evidence="8" type="ORF">TrCOL_g1773</name>
</gene>
<organism evidence="8 9">
    <name type="scientific">Triparma columacea</name>
    <dbReference type="NCBI Taxonomy" id="722753"/>
    <lineage>
        <taxon>Eukaryota</taxon>
        <taxon>Sar</taxon>
        <taxon>Stramenopiles</taxon>
        <taxon>Ochrophyta</taxon>
        <taxon>Bolidophyceae</taxon>
        <taxon>Parmales</taxon>
        <taxon>Triparmaceae</taxon>
        <taxon>Triparma</taxon>
    </lineage>
</organism>
<protein>
    <recommendedName>
        <fullName evidence="7">FAD-binding FR-type domain-containing protein</fullName>
    </recommendedName>
</protein>
<feature type="transmembrane region" description="Helical" evidence="6">
    <location>
        <begin position="61"/>
        <end position="79"/>
    </location>
</feature>
<evidence type="ECO:0000259" key="7">
    <source>
        <dbReference type="PROSITE" id="PS51384"/>
    </source>
</evidence>
<feature type="domain" description="FAD-binding FR-type" evidence="7">
    <location>
        <begin position="465"/>
        <end position="583"/>
    </location>
</feature>